<evidence type="ECO:0000313" key="2">
    <source>
        <dbReference type="EMBL" id="CAB4037836.1"/>
    </source>
</evidence>
<protein>
    <submittedName>
        <fullName evidence="1">Uncharacterized protein</fullName>
    </submittedName>
</protein>
<name>A0A6S7JZP1_PARCT</name>
<keyword evidence="3" id="KW-1185">Reference proteome</keyword>
<gene>
    <name evidence="2" type="ORF">PACLA_8A028728</name>
    <name evidence="1" type="ORF">PACLA_8A034465</name>
</gene>
<evidence type="ECO:0000313" key="1">
    <source>
        <dbReference type="EMBL" id="CAB4021722.1"/>
    </source>
</evidence>
<comment type="caution">
    <text evidence="1">The sequence shown here is derived from an EMBL/GenBank/DDBJ whole genome shotgun (WGS) entry which is preliminary data.</text>
</comment>
<organism evidence="1 3">
    <name type="scientific">Paramuricea clavata</name>
    <name type="common">Red gorgonian</name>
    <name type="synonym">Violescent sea-whip</name>
    <dbReference type="NCBI Taxonomy" id="317549"/>
    <lineage>
        <taxon>Eukaryota</taxon>
        <taxon>Metazoa</taxon>
        <taxon>Cnidaria</taxon>
        <taxon>Anthozoa</taxon>
        <taxon>Octocorallia</taxon>
        <taxon>Malacalcyonacea</taxon>
        <taxon>Plexauridae</taxon>
        <taxon>Paramuricea</taxon>
    </lineage>
</organism>
<proteinExistence type="predicted"/>
<reference evidence="1" key="1">
    <citation type="submission" date="2020-04" db="EMBL/GenBank/DDBJ databases">
        <authorList>
            <person name="Alioto T."/>
            <person name="Alioto T."/>
            <person name="Gomez Garrido J."/>
        </authorList>
    </citation>
    <scope>NUCLEOTIDE SEQUENCE</scope>
    <source>
        <strain evidence="1">A484AB</strain>
    </source>
</reference>
<dbReference type="AlphaFoldDB" id="A0A6S7JZP1"/>
<dbReference type="Proteomes" id="UP001152795">
    <property type="component" value="Unassembled WGS sequence"/>
</dbReference>
<accession>A0A6S7JZP1</accession>
<dbReference type="EMBL" id="CACRXK020023519">
    <property type="protein sequence ID" value="CAB4037836.1"/>
    <property type="molecule type" value="Genomic_DNA"/>
</dbReference>
<sequence>MKSLLCTLEDGLDDDEVMKAVKVVGENIGGNGRPLWVLDEKIAIDENREIVTDITPFGLVWLSHLIDGNGVDIAKAEYKATVSLPLSNKGFDVMCHFLRGHLATACSNDFDMSTYVENLGVIISADDAAIEQARPGDGIKFFYQFSALYQWLA</sequence>
<evidence type="ECO:0000313" key="3">
    <source>
        <dbReference type="Proteomes" id="UP001152795"/>
    </source>
</evidence>
<dbReference type="EMBL" id="CACRXK020011584">
    <property type="protein sequence ID" value="CAB4021722.1"/>
    <property type="molecule type" value="Genomic_DNA"/>
</dbReference>